<dbReference type="EMBL" id="LUKE01000001">
    <property type="protein sequence ID" value="KYG66511.1"/>
    <property type="molecule type" value="Genomic_DNA"/>
</dbReference>
<dbReference type="RefSeq" id="WP_061834075.1">
    <property type="nucleotide sequence ID" value="NZ_LUKE01000001.1"/>
</dbReference>
<name>A0A150WPT0_BDEBC</name>
<accession>A0A150WPT0</accession>
<keyword evidence="2" id="KW-0732">Signal</keyword>
<protein>
    <submittedName>
        <fullName evidence="3">Uncharacterized protein</fullName>
    </submittedName>
</protein>
<evidence type="ECO:0000313" key="4">
    <source>
        <dbReference type="Proteomes" id="UP000075320"/>
    </source>
</evidence>
<feature type="chain" id="PRO_5007573565" evidence="2">
    <location>
        <begin position="24"/>
        <end position="298"/>
    </location>
</feature>
<evidence type="ECO:0000256" key="2">
    <source>
        <dbReference type="SAM" id="SignalP"/>
    </source>
</evidence>
<sequence>MALQKFILLSFAAITFMSVSAGAFPGDRRPGRGPGHGPGGGGPAPIPSFPGNPAPGPGYPAPGNPGPGYGRQESRNIFIGQRVGNTDLPLRQLGRIGDDYRGYSVESVVVELRGYDQSTQISLVTDGRQGDTIYNPQGRILLRPRFGDVIGRDFTNLILSVRGVVDIGNITVNLVDRGGGYNPNPGPGPGYPEMINISINRRMMGISRLELAPYIDMYRYRGYRIESVDVEAQAAFNNALLDLLINGYNQGQTMSVDRFRRLVSFRPYNATIGYGGDSIAINTRGDVDIFRVTIRLVR</sequence>
<feature type="compositionally biased region" description="Pro residues" evidence="1">
    <location>
        <begin position="44"/>
        <end position="65"/>
    </location>
</feature>
<dbReference type="OrthoDB" id="9342529at2"/>
<organism evidence="3 4">
    <name type="scientific">Bdellovibrio bacteriovorus</name>
    <dbReference type="NCBI Taxonomy" id="959"/>
    <lineage>
        <taxon>Bacteria</taxon>
        <taxon>Pseudomonadati</taxon>
        <taxon>Bdellovibrionota</taxon>
        <taxon>Bdellovibrionia</taxon>
        <taxon>Bdellovibrionales</taxon>
        <taxon>Pseudobdellovibrionaceae</taxon>
        <taxon>Bdellovibrio</taxon>
    </lineage>
</organism>
<proteinExistence type="predicted"/>
<evidence type="ECO:0000313" key="3">
    <source>
        <dbReference type="EMBL" id="KYG66511.1"/>
    </source>
</evidence>
<dbReference type="AlphaFoldDB" id="A0A150WPT0"/>
<evidence type="ECO:0000256" key="1">
    <source>
        <dbReference type="SAM" id="MobiDB-lite"/>
    </source>
</evidence>
<reference evidence="3 4" key="1">
    <citation type="submission" date="2016-03" db="EMBL/GenBank/DDBJ databases">
        <authorList>
            <person name="Ploux O."/>
        </authorList>
    </citation>
    <scope>NUCLEOTIDE SEQUENCE [LARGE SCALE GENOMIC DNA]</scope>
    <source>
        <strain evidence="3 4">R0</strain>
    </source>
</reference>
<feature type="compositionally biased region" description="Gly residues" evidence="1">
    <location>
        <begin position="32"/>
        <end position="43"/>
    </location>
</feature>
<feature type="signal peptide" evidence="2">
    <location>
        <begin position="1"/>
        <end position="23"/>
    </location>
</feature>
<dbReference type="Proteomes" id="UP000075320">
    <property type="component" value="Unassembled WGS sequence"/>
</dbReference>
<comment type="caution">
    <text evidence="3">The sequence shown here is derived from an EMBL/GenBank/DDBJ whole genome shotgun (WGS) entry which is preliminary data.</text>
</comment>
<gene>
    <name evidence="3" type="ORF">AZI86_05550</name>
</gene>
<feature type="region of interest" description="Disordered" evidence="1">
    <location>
        <begin position="25"/>
        <end position="73"/>
    </location>
</feature>
<keyword evidence="4" id="KW-1185">Reference proteome</keyword>